<dbReference type="SMART" id="SM00822">
    <property type="entry name" value="PKS_KR"/>
    <property type="match status" value="1"/>
</dbReference>
<dbReference type="Pfam" id="PF00106">
    <property type="entry name" value="adh_short"/>
    <property type="match status" value="1"/>
</dbReference>
<accession>A0A9X0QDJ7</accession>
<keyword evidence="16" id="KW-1185">Reference proteome</keyword>
<comment type="subunit">
    <text evidence="13">Homotetramer.</text>
</comment>
<feature type="binding site" evidence="11">
    <location>
        <position position="90"/>
    </location>
    <ligand>
        <name>NADP(+)</name>
        <dbReference type="ChEBI" id="CHEBI:58349"/>
    </ligand>
</feature>
<evidence type="ECO:0000313" key="15">
    <source>
        <dbReference type="EMBL" id="MBB5328383.1"/>
    </source>
</evidence>
<dbReference type="AlphaFoldDB" id="A0A9X0QDJ7"/>
<feature type="active site" description="Proton acceptor" evidence="10">
    <location>
        <position position="155"/>
    </location>
</feature>
<name>A0A9X0QDJ7_9BACT</name>
<evidence type="ECO:0000256" key="3">
    <source>
        <dbReference type="ARBA" id="ARBA00012948"/>
    </source>
</evidence>
<comment type="caution">
    <text evidence="15">The sequence shown here is derived from an EMBL/GenBank/DDBJ whole genome shotgun (WGS) entry which is preliminary data.</text>
</comment>
<keyword evidence="7 13" id="KW-0560">Oxidoreductase</keyword>
<dbReference type="Proteomes" id="UP000535182">
    <property type="component" value="Unassembled WGS sequence"/>
</dbReference>
<dbReference type="CDD" id="cd05333">
    <property type="entry name" value="BKR_SDR_c"/>
    <property type="match status" value="1"/>
</dbReference>
<reference evidence="15 16" key="1">
    <citation type="submission" date="2020-08" db="EMBL/GenBank/DDBJ databases">
        <title>Genomic Encyclopedia of Type Strains, Phase IV (KMG-V): Genome sequencing to study the core and pangenomes of soil and plant-associated prokaryotes.</title>
        <authorList>
            <person name="Whitman W."/>
        </authorList>
    </citation>
    <scope>NUCLEOTIDE SEQUENCE [LARGE SCALE GENOMIC DNA]</scope>
    <source>
        <strain evidence="15 16">X5P2</strain>
    </source>
</reference>
<evidence type="ECO:0000256" key="9">
    <source>
        <dbReference type="ARBA" id="ARBA00023160"/>
    </source>
</evidence>
<feature type="binding site" evidence="11">
    <location>
        <begin position="155"/>
        <end position="159"/>
    </location>
    <ligand>
        <name>NADP(+)</name>
        <dbReference type="ChEBI" id="CHEBI:58349"/>
    </ligand>
</feature>
<evidence type="ECO:0000256" key="11">
    <source>
        <dbReference type="PIRSR" id="PIRSR611284-2"/>
    </source>
</evidence>
<dbReference type="InterPro" id="IPR002347">
    <property type="entry name" value="SDR_fam"/>
</dbReference>
<evidence type="ECO:0000256" key="12">
    <source>
        <dbReference type="RuleBase" id="RU000363"/>
    </source>
</evidence>
<feature type="domain" description="Ketoreductase" evidence="14">
    <location>
        <begin position="7"/>
        <end position="186"/>
    </location>
</feature>
<proteinExistence type="inferred from homology"/>
<dbReference type="PRINTS" id="PR00080">
    <property type="entry name" value="SDRFAMILY"/>
</dbReference>
<keyword evidence="5 13" id="KW-0276">Fatty acid metabolism</keyword>
<sequence>MSINAGRIALVTGASQGIGRACALELARAGATVALAARNLDKLAGVAAEITAAGGKAHAFALDVANEESIKECAKAVIAHFGAVNILVNNAGITRDILALRMKRKDWDDVLTTNLTGAFLMTQAVMSQMVKGRWGRIINVTSVVGETGQAGQANYAASKAGLIGLTKSLARELASRTITVNAVAPGFIETAMTEVLTEDQKAMNAQFIPLGRVGTDVEVAHAVAFLASEEAAYITGHTLDVNGGMYMG</sequence>
<dbReference type="PANTHER" id="PTHR42879:SF2">
    <property type="entry name" value="3-OXOACYL-[ACYL-CARRIER-PROTEIN] REDUCTASE FABG"/>
    <property type="match status" value="1"/>
</dbReference>
<evidence type="ECO:0000256" key="6">
    <source>
        <dbReference type="ARBA" id="ARBA00022857"/>
    </source>
</evidence>
<comment type="catalytic activity">
    <reaction evidence="13">
        <text>a (3R)-hydroxyacyl-[ACP] + NADP(+) = a 3-oxoacyl-[ACP] + NADPH + H(+)</text>
        <dbReference type="Rhea" id="RHEA:17397"/>
        <dbReference type="Rhea" id="RHEA-COMP:9916"/>
        <dbReference type="Rhea" id="RHEA-COMP:9945"/>
        <dbReference type="ChEBI" id="CHEBI:15378"/>
        <dbReference type="ChEBI" id="CHEBI:57783"/>
        <dbReference type="ChEBI" id="CHEBI:58349"/>
        <dbReference type="ChEBI" id="CHEBI:78776"/>
        <dbReference type="ChEBI" id="CHEBI:78827"/>
        <dbReference type="EC" id="1.1.1.100"/>
    </reaction>
</comment>
<evidence type="ECO:0000256" key="2">
    <source>
        <dbReference type="ARBA" id="ARBA00006484"/>
    </source>
</evidence>
<comment type="function">
    <text evidence="13">Catalyzes the NADPH-dependent reduction of beta-ketoacyl-ACP substrates to beta-hydroxyacyl-ACP products, the first reductive step in the elongation cycle of fatty acid biosynthesis.</text>
</comment>
<dbReference type="PANTHER" id="PTHR42879">
    <property type="entry name" value="3-OXOACYL-(ACYL-CARRIER-PROTEIN) REDUCTASE"/>
    <property type="match status" value="1"/>
</dbReference>
<dbReference type="InterPro" id="IPR057326">
    <property type="entry name" value="KR_dom"/>
</dbReference>
<evidence type="ECO:0000256" key="1">
    <source>
        <dbReference type="ARBA" id="ARBA00005194"/>
    </source>
</evidence>
<protein>
    <recommendedName>
        <fullName evidence="3 13">3-oxoacyl-[acyl-carrier-protein] reductase</fullName>
        <ecNumber evidence="3 13">1.1.1.100</ecNumber>
    </recommendedName>
</protein>
<organism evidence="15 16">
    <name type="scientific">Tunturiibacter gelidiferens</name>
    <dbReference type="NCBI Taxonomy" id="3069689"/>
    <lineage>
        <taxon>Bacteria</taxon>
        <taxon>Pseudomonadati</taxon>
        <taxon>Acidobacteriota</taxon>
        <taxon>Terriglobia</taxon>
        <taxon>Terriglobales</taxon>
        <taxon>Acidobacteriaceae</taxon>
        <taxon>Tunturiibacter</taxon>
    </lineage>
</organism>
<evidence type="ECO:0000256" key="7">
    <source>
        <dbReference type="ARBA" id="ARBA00023002"/>
    </source>
</evidence>
<keyword evidence="4 13" id="KW-0444">Lipid biosynthesis</keyword>
<dbReference type="Gene3D" id="3.40.50.720">
    <property type="entry name" value="NAD(P)-binding Rossmann-like Domain"/>
    <property type="match status" value="1"/>
</dbReference>
<evidence type="ECO:0000256" key="13">
    <source>
        <dbReference type="RuleBase" id="RU366074"/>
    </source>
</evidence>
<dbReference type="PROSITE" id="PS00061">
    <property type="entry name" value="ADH_SHORT"/>
    <property type="match status" value="1"/>
</dbReference>
<comment type="pathway">
    <text evidence="1 13">Lipid metabolism; fatty acid biosynthesis.</text>
</comment>
<gene>
    <name evidence="15" type="ORF">HDF14_001993</name>
</gene>
<dbReference type="NCBIfam" id="NF005559">
    <property type="entry name" value="PRK07231.1"/>
    <property type="match status" value="1"/>
</dbReference>
<dbReference type="NCBIfam" id="TIGR01830">
    <property type="entry name" value="3oxo_ACP_reduc"/>
    <property type="match status" value="1"/>
</dbReference>
<dbReference type="InterPro" id="IPR011284">
    <property type="entry name" value="3oxo_ACP_reduc"/>
</dbReference>
<dbReference type="EC" id="1.1.1.100" evidence="3 13"/>
<dbReference type="NCBIfam" id="NF009466">
    <property type="entry name" value="PRK12826.1-2"/>
    <property type="match status" value="1"/>
</dbReference>
<evidence type="ECO:0000259" key="14">
    <source>
        <dbReference type="SMART" id="SM00822"/>
    </source>
</evidence>
<dbReference type="InterPro" id="IPR020904">
    <property type="entry name" value="Sc_DH/Rdtase_CS"/>
</dbReference>
<evidence type="ECO:0000256" key="10">
    <source>
        <dbReference type="PIRSR" id="PIRSR611284-1"/>
    </source>
</evidence>
<dbReference type="PRINTS" id="PR00081">
    <property type="entry name" value="GDHRDH"/>
</dbReference>
<keyword evidence="6 11" id="KW-0521">NADP</keyword>
<keyword evidence="8 13" id="KW-0443">Lipid metabolism</keyword>
<evidence type="ECO:0000313" key="16">
    <source>
        <dbReference type="Proteomes" id="UP000535182"/>
    </source>
</evidence>
<dbReference type="EMBL" id="JACHEB010000004">
    <property type="protein sequence ID" value="MBB5328383.1"/>
    <property type="molecule type" value="Genomic_DNA"/>
</dbReference>
<dbReference type="GO" id="GO:0030497">
    <property type="term" value="P:fatty acid elongation"/>
    <property type="evidence" value="ECO:0007669"/>
    <property type="project" value="UniProtKB-ARBA"/>
</dbReference>
<keyword evidence="9 13" id="KW-0275">Fatty acid biosynthesis</keyword>
<dbReference type="InterPro" id="IPR036291">
    <property type="entry name" value="NAD(P)-bd_dom_sf"/>
</dbReference>
<dbReference type="InterPro" id="IPR050259">
    <property type="entry name" value="SDR"/>
</dbReference>
<dbReference type="RefSeq" id="WP_183975825.1">
    <property type="nucleotide sequence ID" value="NZ_JACHEB010000004.1"/>
</dbReference>
<dbReference type="GO" id="GO:0051287">
    <property type="term" value="F:NAD binding"/>
    <property type="evidence" value="ECO:0007669"/>
    <property type="project" value="UniProtKB-UniRule"/>
</dbReference>
<feature type="binding site" evidence="11">
    <location>
        <position position="188"/>
    </location>
    <ligand>
        <name>NADP(+)</name>
        <dbReference type="ChEBI" id="CHEBI:58349"/>
    </ligand>
</feature>
<comment type="similarity">
    <text evidence="2 12">Belongs to the short-chain dehydrogenases/reductases (SDR) family.</text>
</comment>
<dbReference type="FunFam" id="3.40.50.720:FF:000037">
    <property type="entry name" value="3-oxoacyl-[acyl-carrier-protein] reductase FabG"/>
    <property type="match status" value="1"/>
</dbReference>
<dbReference type="SUPFAM" id="SSF51735">
    <property type="entry name" value="NAD(P)-binding Rossmann-fold domains"/>
    <property type="match status" value="1"/>
</dbReference>
<evidence type="ECO:0000256" key="4">
    <source>
        <dbReference type="ARBA" id="ARBA00022516"/>
    </source>
</evidence>
<dbReference type="GO" id="GO:0004316">
    <property type="term" value="F:3-oxoacyl-[acyl-carrier-protein] reductase (NADPH) activity"/>
    <property type="evidence" value="ECO:0007669"/>
    <property type="project" value="UniProtKB-UniRule"/>
</dbReference>
<evidence type="ECO:0000256" key="5">
    <source>
        <dbReference type="ARBA" id="ARBA00022832"/>
    </source>
</evidence>
<evidence type="ECO:0000256" key="8">
    <source>
        <dbReference type="ARBA" id="ARBA00023098"/>
    </source>
</evidence>